<dbReference type="PROSITE" id="PS51257">
    <property type="entry name" value="PROKAR_LIPOPROTEIN"/>
    <property type="match status" value="1"/>
</dbReference>
<dbReference type="Proteomes" id="UP000307244">
    <property type="component" value="Unassembled WGS sequence"/>
</dbReference>
<keyword evidence="1" id="KW-0732">Signal</keyword>
<evidence type="ECO:0008006" key="4">
    <source>
        <dbReference type="Google" id="ProtNLM"/>
    </source>
</evidence>
<name>A0A4U1C902_9SPHI</name>
<gene>
    <name evidence="2" type="ORF">FA047_19745</name>
</gene>
<feature type="signal peptide" evidence="1">
    <location>
        <begin position="1"/>
        <end position="24"/>
    </location>
</feature>
<proteinExistence type="predicted"/>
<reference evidence="2 3" key="1">
    <citation type="submission" date="2019-04" db="EMBL/GenBank/DDBJ databases">
        <title>Pedobacter sp. RP-3-15 sp. nov., isolated from Arctic soil.</title>
        <authorList>
            <person name="Dahal R.H."/>
            <person name="Kim D.-U."/>
        </authorList>
    </citation>
    <scope>NUCLEOTIDE SEQUENCE [LARGE SCALE GENOMIC DNA]</scope>
    <source>
        <strain evidence="2 3">RP-3-15</strain>
    </source>
</reference>
<dbReference type="RefSeq" id="WP_136837821.1">
    <property type="nucleotide sequence ID" value="NZ_SWBQ01000008.1"/>
</dbReference>
<organism evidence="2 3">
    <name type="scientific">Pedobacter frigoris</name>
    <dbReference type="NCBI Taxonomy" id="2571272"/>
    <lineage>
        <taxon>Bacteria</taxon>
        <taxon>Pseudomonadati</taxon>
        <taxon>Bacteroidota</taxon>
        <taxon>Sphingobacteriia</taxon>
        <taxon>Sphingobacteriales</taxon>
        <taxon>Sphingobacteriaceae</taxon>
        <taxon>Pedobacter</taxon>
    </lineage>
</organism>
<protein>
    <recommendedName>
        <fullName evidence="4">Lipoprotein</fullName>
    </recommendedName>
</protein>
<dbReference type="OrthoDB" id="794736at2"/>
<evidence type="ECO:0000313" key="2">
    <source>
        <dbReference type="EMBL" id="TKC02902.1"/>
    </source>
</evidence>
<sequence>MVKSIIKFSAVIMLFISACSSSNSKPLLIEFSADSTAIEFHNIDPAGLLQLKNANSADSVLVELVSVLQTLSEKDTSLREEPIKGKLLLTDSSIVFKPYAPFIKGREYLVITHLNASFGSMEKMLKNEMAGSVKPNQEVLTR</sequence>
<evidence type="ECO:0000313" key="3">
    <source>
        <dbReference type="Proteomes" id="UP000307244"/>
    </source>
</evidence>
<keyword evidence="3" id="KW-1185">Reference proteome</keyword>
<comment type="caution">
    <text evidence="2">The sequence shown here is derived from an EMBL/GenBank/DDBJ whole genome shotgun (WGS) entry which is preliminary data.</text>
</comment>
<dbReference type="EMBL" id="SWBQ01000008">
    <property type="protein sequence ID" value="TKC02902.1"/>
    <property type="molecule type" value="Genomic_DNA"/>
</dbReference>
<accession>A0A4U1C902</accession>
<evidence type="ECO:0000256" key="1">
    <source>
        <dbReference type="SAM" id="SignalP"/>
    </source>
</evidence>
<feature type="chain" id="PRO_5020796118" description="Lipoprotein" evidence="1">
    <location>
        <begin position="25"/>
        <end position="142"/>
    </location>
</feature>
<dbReference type="AlphaFoldDB" id="A0A4U1C902"/>